<evidence type="ECO:0000313" key="2">
    <source>
        <dbReference type="Proteomes" id="UP000005740"/>
    </source>
</evidence>
<protein>
    <submittedName>
        <fullName evidence="1">Uncharacterized protein</fullName>
    </submittedName>
</protein>
<dbReference type="EMBL" id="GG704575">
    <property type="protein sequence ID" value="EEX03350.1"/>
    <property type="molecule type" value="Genomic_DNA"/>
</dbReference>
<proteinExistence type="predicted"/>
<accession>D0CCB2</accession>
<dbReference type="Proteomes" id="UP000005740">
    <property type="component" value="Unassembled WGS sequence"/>
</dbReference>
<dbReference type="AlphaFoldDB" id="D0CCB2"/>
<gene>
    <name evidence="1" type="ORF">HMPREF0010_02392</name>
</gene>
<evidence type="ECO:0000313" key="1">
    <source>
        <dbReference type="EMBL" id="EEX03350.1"/>
    </source>
</evidence>
<sequence>MSFRRHVIPSGRERCSVTLSEIKFRLITIAEKRKRPYFDMIVVKEVHEAFKNNTYRELKNYVLAEMEVSVLNMVELGR</sequence>
<dbReference type="BioCyc" id="ABAU575584-HMP:GM69-2426-MONOMER"/>
<organism evidence="1 2">
    <name type="scientific">Acinetobacter baumannii (strain ATCC 19606 / DSM 30007 / JCM 6841 / CCUG 19606 / CIP 70.34 / NBRC 109757 / NCIMB 12457 / NCTC 12156 / 81)</name>
    <dbReference type="NCBI Taxonomy" id="575584"/>
    <lineage>
        <taxon>Bacteria</taxon>
        <taxon>Pseudomonadati</taxon>
        <taxon>Pseudomonadota</taxon>
        <taxon>Gammaproteobacteria</taxon>
        <taxon>Moraxellales</taxon>
        <taxon>Moraxellaceae</taxon>
        <taxon>Acinetobacter</taxon>
        <taxon>Acinetobacter calcoaceticus/baumannii complex</taxon>
    </lineage>
</organism>
<reference evidence="2" key="1">
    <citation type="journal article" date="2012" name="PLoS ONE">
        <title>The success of Acinetobacter species; genetic, metabolic and virulence attributes.</title>
        <authorList>
            <person name="Peleg A.Y."/>
            <person name="de Breij A."/>
            <person name="Adams M.D."/>
            <person name="Cerqueira G.M."/>
            <person name="Mocali S."/>
            <person name="Galardini M."/>
            <person name="Nibbering P.H."/>
            <person name="Earl A.M."/>
            <person name="Ward D.V."/>
            <person name="Paterson D.L."/>
            <person name="Seifert H."/>
            <person name="Dijkshoorn L."/>
        </authorList>
    </citation>
    <scope>NUCLEOTIDE SEQUENCE [LARGE SCALE GENOMIC DNA]</scope>
    <source>
        <strain evidence="2">ATCC 19606 / DSM 30007 / JCM 6841 / CCUG 19606 / CIP 70.34 / NBRC 109757 / NCIMB 12457 / NCTC 12156 / 81</strain>
    </source>
</reference>
<name>D0CCB2_ACIB2</name>